<dbReference type="EMBL" id="CM046391">
    <property type="protein sequence ID" value="KAI8558120.1"/>
    <property type="molecule type" value="Genomic_DNA"/>
</dbReference>
<accession>A0ACC0NY21</accession>
<sequence length="496" mass="56457">MEILSKLPITTIRNCRCVCSYFRNLISDPEFAQLHLSTSQPHLLCRREIHLPTSQPHLLYRSDACTDDTLFKFNLPEGLEVLSSCNGLICFYFPRTYNPYVVSNPVVGERVIVSQTEKAFFDQCGSGFGFCPGTNQYKVLRFLTPSTGLIKLEAEINTLGTDLWRRVGDAPRYLHWYSGGCFLNGALHWIVHDTENHFESMCCFDFGKERFQPFPGPPSNFCGLWVYSMNMGVLKDGLSVSYQTSIHTLDIWVMKDYAVQESWTRDFFVQIPRVETFGGPIYRPLMVLNNGGNLLICSLSSGLFVWNMRDRSLRKFSLNGKYPSVFRVMMYIPSFISIKRMLPQGETMREKARSKNSQITLCFSWQVNKKSPSGPPPPWNRSAIAAAAATTISELPDDVIFDILVRMPDIKSIVRCNRVCKKWRKLILQSCFAKSHCSRGSLPLSLTFYIPSNGPTNPPHFGILELDNDLARLGCQNTTMTIKSEIYIPVRAMKDK</sequence>
<name>A0ACC0NY21_RHOML</name>
<gene>
    <name evidence="1" type="ORF">RHMOL_Rhmol04G0064500</name>
</gene>
<dbReference type="Proteomes" id="UP001062846">
    <property type="component" value="Chromosome 4"/>
</dbReference>
<keyword evidence="2" id="KW-1185">Reference proteome</keyword>
<reference evidence="1" key="1">
    <citation type="submission" date="2022-02" db="EMBL/GenBank/DDBJ databases">
        <title>Plant Genome Project.</title>
        <authorList>
            <person name="Zhang R.-G."/>
        </authorList>
    </citation>
    <scope>NUCLEOTIDE SEQUENCE</scope>
    <source>
        <strain evidence="1">AT1</strain>
    </source>
</reference>
<protein>
    <submittedName>
        <fullName evidence="1">Uncharacterized protein</fullName>
    </submittedName>
</protein>
<organism evidence="1 2">
    <name type="scientific">Rhododendron molle</name>
    <name type="common">Chinese azalea</name>
    <name type="synonym">Azalea mollis</name>
    <dbReference type="NCBI Taxonomy" id="49168"/>
    <lineage>
        <taxon>Eukaryota</taxon>
        <taxon>Viridiplantae</taxon>
        <taxon>Streptophyta</taxon>
        <taxon>Embryophyta</taxon>
        <taxon>Tracheophyta</taxon>
        <taxon>Spermatophyta</taxon>
        <taxon>Magnoliopsida</taxon>
        <taxon>eudicotyledons</taxon>
        <taxon>Gunneridae</taxon>
        <taxon>Pentapetalae</taxon>
        <taxon>asterids</taxon>
        <taxon>Ericales</taxon>
        <taxon>Ericaceae</taxon>
        <taxon>Ericoideae</taxon>
        <taxon>Rhodoreae</taxon>
        <taxon>Rhododendron</taxon>
    </lineage>
</organism>
<evidence type="ECO:0000313" key="1">
    <source>
        <dbReference type="EMBL" id="KAI8558120.1"/>
    </source>
</evidence>
<comment type="caution">
    <text evidence="1">The sequence shown here is derived from an EMBL/GenBank/DDBJ whole genome shotgun (WGS) entry which is preliminary data.</text>
</comment>
<evidence type="ECO:0000313" key="2">
    <source>
        <dbReference type="Proteomes" id="UP001062846"/>
    </source>
</evidence>
<proteinExistence type="predicted"/>